<name>A0A4Y2A5K6_ARAVE</name>
<proteinExistence type="predicted"/>
<keyword evidence="2" id="KW-1185">Reference proteome</keyword>
<evidence type="ECO:0000313" key="1">
    <source>
        <dbReference type="EMBL" id="GBL75003.1"/>
    </source>
</evidence>
<gene>
    <name evidence="1" type="ORF">AVEN_243802_1</name>
</gene>
<organism evidence="1 2">
    <name type="scientific">Araneus ventricosus</name>
    <name type="common">Orbweaver spider</name>
    <name type="synonym">Epeira ventricosa</name>
    <dbReference type="NCBI Taxonomy" id="182803"/>
    <lineage>
        <taxon>Eukaryota</taxon>
        <taxon>Metazoa</taxon>
        <taxon>Ecdysozoa</taxon>
        <taxon>Arthropoda</taxon>
        <taxon>Chelicerata</taxon>
        <taxon>Arachnida</taxon>
        <taxon>Araneae</taxon>
        <taxon>Araneomorphae</taxon>
        <taxon>Entelegynae</taxon>
        <taxon>Araneoidea</taxon>
        <taxon>Araneidae</taxon>
        <taxon>Araneus</taxon>
    </lineage>
</organism>
<reference evidence="1 2" key="1">
    <citation type="journal article" date="2019" name="Sci. Rep.">
        <title>Orb-weaving spider Araneus ventricosus genome elucidates the spidroin gene catalogue.</title>
        <authorList>
            <person name="Kono N."/>
            <person name="Nakamura H."/>
            <person name="Ohtoshi R."/>
            <person name="Moran D.A.P."/>
            <person name="Shinohara A."/>
            <person name="Yoshida Y."/>
            <person name="Fujiwara M."/>
            <person name="Mori M."/>
            <person name="Tomita M."/>
            <person name="Arakawa K."/>
        </authorList>
    </citation>
    <scope>NUCLEOTIDE SEQUENCE [LARGE SCALE GENOMIC DNA]</scope>
</reference>
<comment type="caution">
    <text evidence="1">The sequence shown here is derived from an EMBL/GenBank/DDBJ whole genome shotgun (WGS) entry which is preliminary data.</text>
</comment>
<evidence type="ECO:0000313" key="2">
    <source>
        <dbReference type="Proteomes" id="UP000499080"/>
    </source>
</evidence>
<sequence>MSSQFVGNGPQTLDRTYIPTNPTQIVVDLVQASLQAFGIFVKQGQVIGEGENLVATAVSLNSSDCQVDRQVEKDTSQWAALFNPTQDWDGVGTRVIGQNPRRATCIHICDQGAKGIPDASRLEDILDGTVGDRPEIIRDIQPGCIEIFLLVTGVVEAFL</sequence>
<protein>
    <submittedName>
        <fullName evidence="1">Uncharacterized protein</fullName>
    </submittedName>
</protein>
<dbReference type="EMBL" id="BGPR01000006">
    <property type="protein sequence ID" value="GBL75003.1"/>
    <property type="molecule type" value="Genomic_DNA"/>
</dbReference>
<accession>A0A4Y2A5K6</accession>
<dbReference type="Proteomes" id="UP000499080">
    <property type="component" value="Unassembled WGS sequence"/>
</dbReference>
<dbReference type="AlphaFoldDB" id="A0A4Y2A5K6"/>